<keyword evidence="1" id="KW-0472">Membrane</keyword>
<evidence type="ECO:0008006" key="4">
    <source>
        <dbReference type="Google" id="ProtNLM"/>
    </source>
</evidence>
<comment type="caution">
    <text evidence="2">The sequence shown here is derived from an EMBL/GenBank/DDBJ whole genome shotgun (WGS) entry which is preliminary data.</text>
</comment>
<feature type="transmembrane region" description="Helical" evidence="1">
    <location>
        <begin position="12"/>
        <end position="30"/>
    </location>
</feature>
<reference evidence="2" key="2">
    <citation type="journal article" date="2021" name="PeerJ">
        <title>Extensive microbial diversity within the chicken gut microbiome revealed by metagenomics and culture.</title>
        <authorList>
            <person name="Gilroy R."/>
            <person name="Ravi A."/>
            <person name="Getino M."/>
            <person name="Pursley I."/>
            <person name="Horton D.L."/>
            <person name="Alikhan N.F."/>
            <person name="Baker D."/>
            <person name="Gharbi K."/>
            <person name="Hall N."/>
            <person name="Watson M."/>
            <person name="Adriaenssens E.M."/>
            <person name="Foster-Nyarko E."/>
            <person name="Jarju S."/>
            <person name="Secka A."/>
            <person name="Antonio M."/>
            <person name="Oren A."/>
            <person name="Chaudhuri R.R."/>
            <person name="La Ragione R."/>
            <person name="Hildebrand F."/>
            <person name="Pallen M.J."/>
        </authorList>
    </citation>
    <scope>NUCLEOTIDE SEQUENCE</scope>
    <source>
        <strain evidence="2">G3-8215</strain>
    </source>
</reference>
<evidence type="ECO:0000256" key="1">
    <source>
        <dbReference type="SAM" id="Phobius"/>
    </source>
</evidence>
<evidence type="ECO:0000313" key="3">
    <source>
        <dbReference type="Proteomes" id="UP000725002"/>
    </source>
</evidence>
<gene>
    <name evidence="2" type="ORF">IAB75_05330</name>
</gene>
<dbReference type="AlphaFoldDB" id="A0A940IHI9"/>
<sequence length="78" mass="8605">MKFSELSAKNKTAVIMLILIFGGYGLYSIVDSIIGLCRPEAGIFIGIIKIIWGLLFIAFSIINTANIFRKPGKSQKQL</sequence>
<dbReference type="EMBL" id="JADILV010000036">
    <property type="protein sequence ID" value="MBO8483517.1"/>
    <property type="molecule type" value="Genomic_DNA"/>
</dbReference>
<protein>
    <recommendedName>
        <fullName evidence="4">DUF378 domain-containing protein</fullName>
    </recommendedName>
</protein>
<keyword evidence="1" id="KW-0812">Transmembrane</keyword>
<keyword evidence="1" id="KW-1133">Transmembrane helix</keyword>
<dbReference type="Proteomes" id="UP000725002">
    <property type="component" value="Unassembled WGS sequence"/>
</dbReference>
<organism evidence="2 3">
    <name type="scientific">Candidatus Cryptobacteroides avicola</name>
    <dbReference type="NCBI Taxonomy" id="2840757"/>
    <lineage>
        <taxon>Bacteria</taxon>
        <taxon>Pseudomonadati</taxon>
        <taxon>Bacteroidota</taxon>
        <taxon>Bacteroidia</taxon>
        <taxon>Bacteroidales</taxon>
        <taxon>Candidatus Cryptobacteroides</taxon>
    </lineage>
</organism>
<reference evidence="2" key="1">
    <citation type="submission" date="2020-10" db="EMBL/GenBank/DDBJ databases">
        <authorList>
            <person name="Gilroy R."/>
        </authorList>
    </citation>
    <scope>NUCLEOTIDE SEQUENCE</scope>
    <source>
        <strain evidence="2">G3-8215</strain>
    </source>
</reference>
<accession>A0A940IHI9</accession>
<feature type="transmembrane region" description="Helical" evidence="1">
    <location>
        <begin position="42"/>
        <end position="68"/>
    </location>
</feature>
<evidence type="ECO:0000313" key="2">
    <source>
        <dbReference type="EMBL" id="MBO8483517.1"/>
    </source>
</evidence>
<name>A0A940IHI9_9BACT</name>
<proteinExistence type="predicted"/>